<organism evidence="2 3">
    <name type="scientific">Paenibacillus mucilaginosus K02</name>
    <dbReference type="NCBI Taxonomy" id="997761"/>
    <lineage>
        <taxon>Bacteria</taxon>
        <taxon>Bacillati</taxon>
        <taxon>Bacillota</taxon>
        <taxon>Bacilli</taxon>
        <taxon>Bacillales</taxon>
        <taxon>Paenibacillaceae</taxon>
        <taxon>Paenibacillus</taxon>
    </lineage>
</organism>
<proteinExistence type="predicted"/>
<dbReference type="KEGG" id="pmw:B2K_11805"/>
<feature type="chain" id="PRO_5039184139" evidence="1">
    <location>
        <begin position="30"/>
        <end position="108"/>
    </location>
</feature>
<keyword evidence="1" id="KW-0732">Signal</keyword>
<dbReference type="Proteomes" id="UP000007392">
    <property type="component" value="Chromosome"/>
</dbReference>
<protein>
    <submittedName>
        <fullName evidence="2">Uncharacterized protein</fullName>
    </submittedName>
</protein>
<evidence type="ECO:0000313" key="3">
    <source>
        <dbReference type="Proteomes" id="UP000007392"/>
    </source>
</evidence>
<gene>
    <name evidence="2" type="ORF">B2K_11805</name>
</gene>
<sequence length="108" mass="11913">MRKSSKVAIVTLAAVFTTGLGILATNTFANVASRDSMGQKTKLSRQEIHELKCNTGVYIIKDVGRFERTTQVDLPEEEIAYSFDDANVKTKMVISSEYCGTFIRIGDA</sequence>
<dbReference type="RefSeq" id="WP_014650405.1">
    <property type="nucleotide sequence ID" value="NC_017672.3"/>
</dbReference>
<evidence type="ECO:0000313" key="2">
    <source>
        <dbReference type="EMBL" id="AFH61397.1"/>
    </source>
</evidence>
<reference evidence="2 3" key="1">
    <citation type="submission" date="2013-06" db="EMBL/GenBank/DDBJ databases">
        <title>Complete genome sequence of Paenibacillus mucilaginosus K02.</title>
        <authorList>
            <person name="Xiao B."/>
            <person name="Sun L."/>
            <person name="Xiao L."/>
            <person name="Lian B."/>
        </authorList>
    </citation>
    <scope>NUCLEOTIDE SEQUENCE [LARGE SCALE GENOMIC DNA]</scope>
    <source>
        <strain evidence="2 3">K02</strain>
    </source>
</reference>
<dbReference type="EMBL" id="CP003422">
    <property type="protein sequence ID" value="AFH61397.1"/>
    <property type="molecule type" value="Genomic_DNA"/>
</dbReference>
<accession>I0BGA0</accession>
<feature type="signal peptide" evidence="1">
    <location>
        <begin position="1"/>
        <end position="29"/>
    </location>
</feature>
<name>I0BGA0_9BACL</name>
<dbReference type="HOGENOM" id="CLU_2194335_0_0_9"/>
<evidence type="ECO:0000256" key="1">
    <source>
        <dbReference type="SAM" id="SignalP"/>
    </source>
</evidence>
<dbReference type="AlphaFoldDB" id="I0BGA0"/>